<reference evidence="1 2" key="1">
    <citation type="journal article" date="2016" name="Nat. Commun.">
        <title>Thousands of microbial genomes shed light on interconnected biogeochemical processes in an aquifer system.</title>
        <authorList>
            <person name="Anantharaman K."/>
            <person name="Brown C.T."/>
            <person name="Hug L.A."/>
            <person name="Sharon I."/>
            <person name="Castelle C.J."/>
            <person name="Probst A.J."/>
            <person name="Thomas B.C."/>
            <person name="Singh A."/>
            <person name="Wilkins M.J."/>
            <person name="Karaoz U."/>
            <person name="Brodie E.L."/>
            <person name="Williams K.H."/>
            <person name="Hubbard S.S."/>
            <person name="Banfield J.F."/>
        </authorList>
    </citation>
    <scope>NUCLEOTIDE SEQUENCE [LARGE SCALE GENOMIC DNA]</scope>
</reference>
<proteinExistence type="predicted"/>
<dbReference type="STRING" id="1802055.A3A74_01230"/>
<organism evidence="1 2">
    <name type="scientific">Candidatus Roizmanbacteria bacterium RIFCSPLOWO2_01_FULL_35_13</name>
    <dbReference type="NCBI Taxonomy" id="1802055"/>
    <lineage>
        <taxon>Bacteria</taxon>
        <taxon>Candidatus Roizmaniibacteriota</taxon>
    </lineage>
</organism>
<name>A0A1F7IHK1_9BACT</name>
<dbReference type="EMBL" id="MGAF01000004">
    <property type="protein sequence ID" value="OGK42813.1"/>
    <property type="molecule type" value="Genomic_DNA"/>
</dbReference>
<evidence type="ECO:0000313" key="1">
    <source>
        <dbReference type="EMBL" id="OGK42813.1"/>
    </source>
</evidence>
<evidence type="ECO:0000313" key="2">
    <source>
        <dbReference type="Proteomes" id="UP000179270"/>
    </source>
</evidence>
<accession>A0A1F7IHK1</accession>
<comment type="caution">
    <text evidence="1">The sequence shown here is derived from an EMBL/GenBank/DDBJ whole genome shotgun (WGS) entry which is preliminary data.</text>
</comment>
<sequence length="155" mass="17338">MKGESVLVPYGQVRTINRKDTIEFVGLYVCLAVALMNEARSTGAHVPIIDSFCIFDDYGNITKTSNFDELMSNLFLEFGTISDYDQAIIAGGVKGISSDKIIMIKNKLKDKGITKITTKGPHNKNVEWNVEVKAGRFNYNSRLYRPLNSRGEYSS</sequence>
<dbReference type="Proteomes" id="UP000179270">
    <property type="component" value="Unassembled WGS sequence"/>
</dbReference>
<dbReference type="AlphaFoldDB" id="A0A1F7IHK1"/>
<gene>
    <name evidence="1" type="ORF">A3A74_01230</name>
</gene>
<protein>
    <submittedName>
        <fullName evidence="1">Uncharacterized protein</fullName>
    </submittedName>
</protein>